<proteinExistence type="predicted"/>
<evidence type="ECO:0000313" key="2">
    <source>
        <dbReference type="Proteomes" id="UP000663946"/>
    </source>
</evidence>
<dbReference type="AlphaFoldDB" id="A0AAJ4TC66"/>
<dbReference type="Proteomes" id="UP000663946">
    <property type="component" value="Chromosome 2"/>
</dbReference>
<sequence length="147" mass="17079">MQNNEYEIALSIIKEYGLDQCSIWGNQFALVYTDEAWAMPADLSSRFGIPFYSAAYGSYNGTEYFTTYFDMGRYRLPIQVRAYSQAMGIQAEDMERFIDSTVETYVEENRSDEFERHILCFKILAEIYGYDPSDYIPFTVETLKEGA</sequence>
<evidence type="ECO:0000313" key="1">
    <source>
        <dbReference type="EMBL" id="QTG15705.1"/>
    </source>
</evidence>
<gene>
    <name evidence="1" type="ORF">G6M86_20905</name>
</gene>
<protein>
    <submittedName>
        <fullName evidence="1">Uncharacterized protein</fullName>
    </submittedName>
</protein>
<reference evidence="1" key="1">
    <citation type="submission" date="2020-02" db="EMBL/GenBank/DDBJ databases">
        <title>Unexpected conservation and global transmission of agrobacterial virulence plasmids.</title>
        <authorList>
            <person name="Weisberg A.J."/>
            <person name="Davis E.W. II"/>
            <person name="Tabima J.R."/>
            <person name="Belcher M.S."/>
            <person name="Miller M."/>
            <person name="Kuo C.-H."/>
            <person name="Loper J.E."/>
            <person name="Grunwald N.J."/>
            <person name="Putnam M.L."/>
            <person name="Chang J.H."/>
        </authorList>
    </citation>
    <scope>NUCLEOTIDE SEQUENCE</scope>
    <source>
        <strain evidence="1">Q15/94</strain>
    </source>
</reference>
<dbReference type="RefSeq" id="WP_333722221.1">
    <property type="nucleotide sequence ID" value="NZ_CP049217.1"/>
</dbReference>
<name>A0AAJ4TC66_AGRTU</name>
<dbReference type="EMBL" id="CP049217">
    <property type="protein sequence ID" value="QTG15705.1"/>
    <property type="molecule type" value="Genomic_DNA"/>
</dbReference>
<organism evidence="1 2">
    <name type="scientific">Agrobacterium tumefaciens</name>
    <dbReference type="NCBI Taxonomy" id="358"/>
    <lineage>
        <taxon>Bacteria</taxon>
        <taxon>Pseudomonadati</taxon>
        <taxon>Pseudomonadota</taxon>
        <taxon>Alphaproteobacteria</taxon>
        <taxon>Hyphomicrobiales</taxon>
        <taxon>Rhizobiaceae</taxon>
        <taxon>Rhizobium/Agrobacterium group</taxon>
        <taxon>Agrobacterium</taxon>
        <taxon>Agrobacterium tumefaciens complex</taxon>
    </lineage>
</organism>
<accession>A0AAJ4TC66</accession>